<dbReference type="InterPro" id="IPR000073">
    <property type="entry name" value="AB_hydrolase_1"/>
</dbReference>
<name>A0A2N5XW14_9HYPH</name>
<dbReference type="SUPFAM" id="SSF53474">
    <property type="entry name" value="alpha/beta-Hydrolases"/>
    <property type="match status" value="1"/>
</dbReference>
<accession>A0A2N5XW14</accession>
<comment type="caution">
    <text evidence="2">The sequence shown here is derived from an EMBL/GenBank/DDBJ whole genome shotgun (WGS) entry which is preliminary data.</text>
</comment>
<reference evidence="2 3" key="1">
    <citation type="submission" date="2018-01" db="EMBL/GenBank/DDBJ databases">
        <title>The draft genome sequence of Cohaesibacter sp. H1304.</title>
        <authorList>
            <person name="Wang N.-N."/>
            <person name="Du Z.-J."/>
        </authorList>
    </citation>
    <scope>NUCLEOTIDE SEQUENCE [LARGE SCALE GENOMIC DNA]</scope>
    <source>
        <strain evidence="2 3">H1304</strain>
    </source>
</reference>
<dbReference type="RefSeq" id="WP_101531774.1">
    <property type="nucleotide sequence ID" value="NZ_JBFHIU010000011.1"/>
</dbReference>
<protein>
    <submittedName>
        <fullName evidence="2">Alpha/beta hydrolase</fullName>
    </submittedName>
</protein>
<evidence type="ECO:0000259" key="1">
    <source>
        <dbReference type="Pfam" id="PF00561"/>
    </source>
</evidence>
<dbReference type="OrthoDB" id="9791366at2"/>
<dbReference type="AlphaFoldDB" id="A0A2N5XW14"/>
<evidence type="ECO:0000313" key="2">
    <source>
        <dbReference type="EMBL" id="PLW78689.1"/>
    </source>
</evidence>
<dbReference type="Gene3D" id="3.40.50.1820">
    <property type="entry name" value="alpha/beta hydrolase"/>
    <property type="match status" value="1"/>
</dbReference>
<keyword evidence="2" id="KW-0378">Hydrolase</keyword>
<proteinExistence type="predicted"/>
<dbReference type="EMBL" id="PKUQ01000001">
    <property type="protein sequence ID" value="PLW78689.1"/>
    <property type="molecule type" value="Genomic_DNA"/>
</dbReference>
<dbReference type="GO" id="GO:0016787">
    <property type="term" value="F:hydrolase activity"/>
    <property type="evidence" value="ECO:0007669"/>
    <property type="project" value="UniProtKB-KW"/>
</dbReference>
<gene>
    <name evidence="2" type="ORF">C0081_00090</name>
</gene>
<dbReference type="Pfam" id="PF00561">
    <property type="entry name" value="Abhydrolase_1"/>
    <property type="match status" value="1"/>
</dbReference>
<dbReference type="PANTHER" id="PTHR43194:SF2">
    <property type="entry name" value="PEROXISOMAL MEMBRANE PROTEIN LPX1"/>
    <property type="match status" value="1"/>
</dbReference>
<dbReference type="InterPro" id="IPR050228">
    <property type="entry name" value="Carboxylesterase_BioH"/>
</dbReference>
<sequence length="315" mass="34607">MNSTVKRFEITASDGLTLRGEVFGDRVAKGTPVLCLPGLTRTSRDFYPLAERMAGDPDNPRFVIILNSRGRGPSDYDKNPENYNVATEANDALQVLSAAGVGEAIFIGTSRGGLLTMAIAAMRPNVIAGAVFNDIGPVIDSMGIARIKTYLTKAKPVDSWEDAVAFMKMANFGHFTSLSDENWEQFAHMSFRDVKGKPQKDYDKAIAIGLEAVDLSQPMPTAWPQFLAMSHCPVLVLRGENSDILPKHIADEMVERHPDCQSYEVEGQGHAPLFLIEEVNDRVLAFLRETDAKRAAHVPIATPALLNEDEITYIE</sequence>
<dbReference type="PANTHER" id="PTHR43194">
    <property type="entry name" value="HYDROLASE ALPHA/BETA FOLD FAMILY"/>
    <property type="match status" value="1"/>
</dbReference>
<dbReference type="InterPro" id="IPR029058">
    <property type="entry name" value="AB_hydrolase_fold"/>
</dbReference>
<organism evidence="2 3">
    <name type="scientific">Cohaesibacter celericrescens</name>
    <dbReference type="NCBI Taxonomy" id="2067669"/>
    <lineage>
        <taxon>Bacteria</taxon>
        <taxon>Pseudomonadati</taxon>
        <taxon>Pseudomonadota</taxon>
        <taxon>Alphaproteobacteria</taxon>
        <taxon>Hyphomicrobiales</taxon>
        <taxon>Cohaesibacteraceae</taxon>
    </lineage>
</organism>
<keyword evidence="3" id="KW-1185">Reference proteome</keyword>
<dbReference type="Proteomes" id="UP000234881">
    <property type="component" value="Unassembled WGS sequence"/>
</dbReference>
<feature type="domain" description="AB hydrolase-1" evidence="1">
    <location>
        <begin position="32"/>
        <end position="274"/>
    </location>
</feature>
<evidence type="ECO:0000313" key="3">
    <source>
        <dbReference type="Proteomes" id="UP000234881"/>
    </source>
</evidence>